<evidence type="ECO:0000313" key="5">
    <source>
        <dbReference type="Proteomes" id="UP000243217"/>
    </source>
</evidence>
<proteinExistence type="predicted"/>
<sequence>MRFPLLCSLGLALVQATNPVIYEISARPWLYELSQKYNRPIALSDPTVLPLIQSELLAIKTKYNPDYVWMMGVWQLGVYGLNLDQTTKQAEFNQVLPGYTNDDVIGSPFAIQNYTCNPSIGSDADLLNLKGFLNKNGMKLMLDFVPNHVAVDHPWTCSNPDYLLPLDKADLGSNSCAKGPSVVPPCQSSTGRKFYTGGDYWNSGWVDTVQLNYWNPHLRRAQTDNLKHIASLSDGIRCDMAMSVLNREFQLAWSRDDLNGHTCTTGSQGRIPSVYANNPPKTEFWVDAIREVKAAYPSVLMMAENYNYGFTSTPEDQYLQSLGFDLTYDMDALKKLEQMPIGSGKNDFMNLVRSHGSYDKSVHFVENHDDNRAAGSMFNSKSAAARAAAAAVAILPGAKLFFHGQFDCNPNRLAVQLRRGVSFKPDTYCQQWFGDLLATLTDDVHKNGTWLGIDSAPFTVPNNDGSDVISWKWRNKCTERLVVVNFRDAWSNVRVKLQFTQISDKNTLITVSEKILAAGLTSKRSWTLTAKELENTGFSVILSNFDTQVYDYSVCTTSATSAPVATATPAPVPVVTTASPVAPTSAPVVPSAAPSPSTDRSAAAWKQRSVYQILTDRYSGGSSSGCFNLGNYCGGTFNGIKNNLDYIKGMGFDAIWISPVVENIDGGYHGYWFKNFEKINANFGTADDLKNLVAAAHAKDIWVMVDVVANHVGPVNMDFSQIYPLNSASHYHPSCDITDWNNQPMVEKCRLSNLPDLDQSVPFVRSYLKTWIKNLVQTYNFDGIRIDTVPEVAKDFWSEFGAAAGVFQMGEAFNGNPAYVGPYQQYLSGLFNYPMYYTISDVFGNGYDMANLKTRYNDESSTFKDIDALGSFVDNHDNPRFLFNHPGKQAQLRAATVFSLTARGIPFVYYGTEQYFNGGADPLNREVLWTRMDTTSDFYKLIATVNAQRKKSQIWTQPWVERYSSPNFHSFSRGQFLVALTNSNNQQRFKVTFHPFTEGQVVCNIFYPTTDCQTVSGGVDIYLQNGESKIYVLKSMLA</sequence>
<evidence type="ECO:0000259" key="2">
    <source>
        <dbReference type="SMART" id="SM00642"/>
    </source>
</evidence>
<dbReference type="InterPro" id="IPR006047">
    <property type="entry name" value="GH13_cat_dom"/>
</dbReference>
<keyword evidence="5" id="KW-1185">Reference proteome</keyword>
<evidence type="ECO:0000313" key="3">
    <source>
        <dbReference type="EMBL" id="AIG55646.1"/>
    </source>
</evidence>
<dbReference type="Proteomes" id="UP000243217">
    <property type="component" value="Unassembled WGS sequence"/>
</dbReference>
<feature type="signal peptide" evidence="1">
    <location>
        <begin position="1"/>
        <end position="16"/>
    </location>
</feature>
<keyword evidence="1" id="KW-0732">Signal</keyword>
<dbReference type="OrthoDB" id="1740265at2759"/>
<name>A0A0A7CM64_9STRA</name>
<reference evidence="3 5" key="1">
    <citation type="journal article" date="2014" name="Genome Biol. Evol.">
        <title>The secreted proteins of Achlya hypogyna and Thraustotheca clavata identify the ancestral oomycete secretome and reveal gene acquisitions by horizontal gene transfer.</title>
        <authorList>
            <person name="Misner I."/>
            <person name="Blouin N."/>
            <person name="Leonard G."/>
            <person name="Richards T.A."/>
            <person name="Lane C.E."/>
        </authorList>
    </citation>
    <scope>NUCLEOTIDE SEQUENCE</scope>
    <source>
        <strain evidence="3 5">ATCC 34112</strain>
    </source>
</reference>
<organism evidence="3">
    <name type="scientific">Thraustotheca clavata</name>
    <dbReference type="NCBI Taxonomy" id="74557"/>
    <lineage>
        <taxon>Eukaryota</taxon>
        <taxon>Sar</taxon>
        <taxon>Stramenopiles</taxon>
        <taxon>Oomycota</taxon>
        <taxon>Saprolegniomycetes</taxon>
        <taxon>Saprolegniales</taxon>
        <taxon>Achlyaceae</taxon>
        <taxon>Thraustotheca</taxon>
    </lineage>
</organism>
<dbReference type="Gene3D" id="3.20.20.80">
    <property type="entry name" value="Glycosidases"/>
    <property type="match status" value="2"/>
</dbReference>
<feature type="chain" id="PRO_5002038021" evidence="1">
    <location>
        <begin position="17"/>
        <end position="1038"/>
    </location>
</feature>
<dbReference type="PANTHER" id="PTHR47786:SF2">
    <property type="entry name" value="GLYCOSYL HYDROLASE FAMILY 13 CATALYTIC DOMAIN-CONTAINING PROTEIN"/>
    <property type="match status" value="1"/>
</dbReference>
<dbReference type="AlphaFoldDB" id="A0A0A7CM64"/>
<dbReference type="InterPro" id="IPR017853">
    <property type="entry name" value="GH"/>
</dbReference>
<gene>
    <name evidence="4" type="ORF">THRCLA_08435</name>
</gene>
<dbReference type="InterPro" id="IPR013780">
    <property type="entry name" value="Glyco_hydro_b"/>
</dbReference>
<dbReference type="Gene3D" id="2.60.40.1180">
    <property type="entry name" value="Golgi alpha-mannosidase II"/>
    <property type="match status" value="1"/>
</dbReference>
<dbReference type="Pfam" id="PF00128">
    <property type="entry name" value="Alpha-amylase"/>
    <property type="match status" value="2"/>
</dbReference>
<dbReference type="EMBL" id="JNBS01002250">
    <property type="protein sequence ID" value="OQR93478.1"/>
    <property type="molecule type" value="Genomic_DNA"/>
</dbReference>
<dbReference type="CDD" id="cd11319">
    <property type="entry name" value="AmyAc_euk_AmyA"/>
    <property type="match status" value="1"/>
</dbReference>
<dbReference type="EMBL" id="KM038185">
    <property type="protein sequence ID" value="AIG55646.1"/>
    <property type="molecule type" value="Genomic_DNA"/>
</dbReference>
<dbReference type="SMART" id="SM00642">
    <property type="entry name" value="Aamy"/>
    <property type="match status" value="1"/>
</dbReference>
<dbReference type="GO" id="GO:0005975">
    <property type="term" value="P:carbohydrate metabolic process"/>
    <property type="evidence" value="ECO:0007669"/>
    <property type="project" value="InterPro"/>
</dbReference>
<protein>
    <submittedName>
        <fullName evidence="3">Secreted protein</fullName>
    </submittedName>
</protein>
<dbReference type="PANTHER" id="PTHR47786">
    <property type="entry name" value="ALPHA-1,4-GLUCAN:MALTOSE-1-PHOSPHATE MALTOSYLTRANSFERASE"/>
    <property type="match status" value="1"/>
</dbReference>
<feature type="domain" description="Glycosyl hydrolase family 13 catalytic" evidence="2">
    <location>
        <begin position="612"/>
        <end position="949"/>
    </location>
</feature>
<evidence type="ECO:0000313" key="4">
    <source>
        <dbReference type="EMBL" id="OQR93478.1"/>
    </source>
</evidence>
<evidence type="ECO:0000256" key="1">
    <source>
        <dbReference type="SAM" id="SignalP"/>
    </source>
</evidence>
<dbReference type="STRING" id="74557.A0A0A7CM64"/>
<dbReference type="SUPFAM" id="SSF51445">
    <property type="entry name" value="(Trans)glycosidases"/>
    <property type="match status" value="2"/>
</dbReference>
<accession>A0A0A7CM64</accession>